<evidence type="ECO:0000256" key="1">
    <source>
        <dbReference type="SAM" id="MobiDB-lite"/>
    </source>
</evidence>
<protein>
    <submittedName>
        <fullName evidence="2">Uncharacterized protein</fullName>
    </submittedName>
</protein>
<dbReference type="Proteomes" id="UP000596857">
    <property type="component" value="Unassembled WGS sequence"/>
</dbReference>
<evidence type="ECO:0000313" key="2">
    <source>
        <dbReference type="EMBL" id="NOU79784.1"/>
    </source>
</evidence>
<feature type="region of interest" description="Disordered" evidence="1">
    <location>
        <begin position="119"/>
        <end position="139"/>
    </location>
</feature>
<evidence type="ECO:0000313" key="3">
    <source>
        <dbReference type="Proteomes" id="UP000596857"/>
    </source>
</evidence>
<sequence length="139" mass="14601">MVKLLPGPAGGLVDRLRVIDRCAAGCWILGSPDSSRALAVAAIDRQPAVWQLASRAHRLPEERLPLLRIRVQPATINQGKAVAVLLPAGQWNPRRVIDRCPGGSQVMELSGSSCGRSADGSVASWSAPGAPTFGRTSTA</sequence>
<accession>A0ABX1YH18</accession>
<comment type="caution">
    <text evidence="2">The sequence shown here is derived from an EMBL/GenBank/DDBJ whole genome shotgun (WGS) entry which is preliminary data.</text>
</comment>
<organism evidence="2 3">
    <name type="scientific">Paenibacillus phytohabitans</name>
    <dbReference type="NCBI Taxonomy" id="2654978"/>
    <lineage>
        <taxon>Bacteria</taxon>
        <taxon>Bacillati</taxon>
        <taxon>Bacillota</taxon>
        <taxon>Bacilli</taxon>
        <taxon>Bacillales</taxon>
        <taxon>Paenibacillaceae</taxon>
        <taxon>Paenibacillus</taxon>
    </lineage>
</organism>
<dbReference type="EMBL" id="WHOB01000034">
    <property type="protein sequence ID" value="NOU79784.1"/>
    <property type="molecule type" value="Genomic_DNA"/>
</dbReference>
<proteinExistence type="predicted"/>
<dbReference type="RefSeq" id="WP_171717610.1">
    <property type="nucleotide sequence ID" value="NZ_WHOB01000034.1"/>
</dbReference>
<gene>
    <name evidence="2" type="ORF">GC101_12960</name>
</gene>
<name>A0ABX1YH18_9BACL</name>
<keyword evidence="3" id="KW-1185">Reference proteome</keyword>
<reference evidence="2 3" key="1">
    <citation type="submission" date="2019-10" db="EMBL/GenBank/DDBJ databases">
        <title>Description of Paenibacillus terricola sp. nov.</title>
        <authorList>
            <person name="Carlier A."/>
            <person name="Qi S."/>
        </authorList>
    </citation>
    <scope>NUCLEOTIDE SEQUENCE [LARGE SCALE GENOMIC DNA]</scope>
    <source>
        <strain evidence="2 3">LMG 31459</strain>
    </source>
</reference>